<comment type="caution">
    <text evidence="1">The sequence shown here is derived from an EMBL/GenBank/DDBJ whole genome shotgun (WGS) entry which is preliminary data.</text>
</comment>
<sequence length="128" mass="14697">MDVLKLKRKSLRTSFTDTAKKLKEYLATKEGANDGDNLSALNSQLEDKFLRLYEVQNKISDLLLENTATAAEYEADFEGVDDYKDNFFELKSKIETLLNKDSGSLLESSSKRDVVKLKLPNFELKFFR</sequence>
<dbReference type="OrthoDB" id="6424807at2759"/>
<dbReference type="EMBL" id="BMAV01002964">
    <property type="protein sequence ID" value="GFY42230.1"/>
    <property type="molecule type" value="Genomic_DNA"/>
</dbReference>
<proteinExistence type="predicted"/>
<gene>
    <name evidence="1" type="primary">AVEN_237749_1</name>
    <name evidence="1" type="ORF">TNIN_476971</name>
</gene>
<organism evidence="1 2">
    <name type="scientific">Trichonephila inaurata madagascariensis</name>
    <dbReference type="NCBI Taxonomy" id="2747483"/>
    <lineage>
        <taxon>Eukaryota</taxon>
        <taxon>Metazoa</taxon>
        <taxon>Ecdysozoa</taxon>
        <taxon>Arthropoda</taxon>
        <taxon>Chelicerata</taxon>
        <taxon>Arachnida</taxon>
        <taxon>Araneae</taxon>
        <taxon>Araneomorphae</taxon>
        <taxon>Entelegynae</taxon>
        <taxon>Araneoidea</taxon>
        <taxon>Nephilidae</taxon>
        <taxon>Trichonephila</taxon>
        <taxon>Trichonephila inaurata</taxon>
    </lineage>
</organism>
<accession>A0A8X6WVY7</accession>
<dbReference type="Proteomes" id="UP000886998">
    <property type="component" value="Unassembled WGS sequence"/>
</dbReference>
<keyword evidence="2" id="KW-1185">Reference proteome</keyword>
<protein>
    <submittedName>
        <fullName evidence="1">Integrase catalytic domain-containing protein</fullName>
    </submittedName>
</protein>
<reference evidence="1" key="1">
    <citation type="submission" date="2020-08" db="EMBL/GenBank/DDBJ databases">
        <title>Multicomponent nature underlies the extraordinary mechanical properties of spider dragline silk.</title>
        <authorList>
            <person name="Kono N."/>
            <person name="Nakamura H."/>
            <person name="Mori M."/>
            <person name="Yoshida Y."/>
            <person name="Ohtoshi R."/>
            <person name="Malay A.D."/>
            <person name="Moran D.A.P."/>
            <person name="Tomita M."/>
            <person name="Numata K."/>
            <person name="Arakawa K."/>
        </authorList>
    </citation>
    <scope>NUCLEOTIDE SEQUENCE</scope>
</reference>
<evidence type="ECO:0000313" key="2">
    <source>
        <dbReference type="Proteomes" id="UP000886998"/>
    </source>
</evidence>
<dbReference type="AlphaFoldDB" id="A0A8X6WVY7"/>
<evidence type="ECO:0000313" key="1">
    <source>
        <dbReference type="EMBL" id="GFY42230.1"/>
    </source>
</evidence>
<name>A0A8X6WVY7_9ARAC</name>